<dbReference type="InterPro" id="IPR029052">
    <property type="entry name" value="Metallo-depent_PP-like"/>
</dbReference>
<reference evidence="2" key="1">
    <citation type="submission" date="2015-10" db="EMBL/GenBank/DDBJ databases">
        <authorList>
            <person name="Gilbert D.G."/>
        </authorList>
    </citation>
    <scope>NUCLEOTIDE SEQUENCE</scope>
    <source>
        <strain evidence="2">3c6</strain>
    </source>
</reference>
<dbReference type="InterPro" id="IPR004843">
    <property type="entry name" value="Calcineurin-like_PHP"/>
</dbReference>
<gene>
    <name evidence="2" type="ORF">LRLP16767_LR3C6_00079</name>
</gene>
<sequence>MKYSTEFLDEVRHDREKGLTQSDLMNKYELTRTQIRYIYRVLHDGYRTNSQPETKTDKQFEFSSVTKKSDGSVTASKILTFNSAQSLDDKDILQIFGYDAKKFNLNSFTYSMWGKDKTTGQPLVSAKINISPVADTVTTNDFINVINNKVEPVVPSRFQRQTSTNITDQSLVLPLFDLHFGVTNLEVAYTYLCNVQDLISDKQYKNVVLIFGGDTFHSNFMNKTQTTKNAQLDHVDNKQALSDATNFFDDLIRTVNRHTQHIDVLAVGGNHDYDKQYLWMYAMSIKWQKFANFHLTTGTRQYFQTGHVMLAVLHGDQALNKIANLMSTEEPKMWADSTARVALSGHFHKNLIRQVGSNDDGVMLYQCSTIKPNDKYELDRGFTMSGHRLEVFTLNDHRVTGINYLYDDPLQD</sequence>
<organism evidence="2">
    <name type="scientific">Limosilactobacillus reuteri</name>
    <name type="common">Lactobacillus reuteri</name>
    <dbReference type="NCBI Taxonomy" id="1598"/>
    <lineage>
        <taxon>Bacteria</taxon>
        <taxon>Bacillati</taxon>
        <taxon>Bacillota</taxon>
        <taxon>Bacilli</taxon>
        <taxon>Lactobacillales</taxon>
        <taxon>Lactobacillaceae</taxon>
        <taxon>Limosilactobacillus</taxon>
    </lineage>
</organism>
<evidence type="ECO:0000313" key="2">
    <source>
        <dbReference type="EMBL" id="CUR38127.1"/>
    </source>
</evidence>
<dbReference type="SUPFAM" id="SSF56300">
    <property type="entry name" value="Metallo-dependent phosphatases"/>
    <property type="match status" value="1"/>
</dbReference>
<proteinExistence type="predicted"/>
<protein>
    <recommendedName>
        <fullName evidence="1">Calcineurin-like phosphoesterase domain-containing protein</fullName>
    </recommendedName>
</protein>
<name>A0A0U5JQQ6_LIMRT</name>
<dbReference type="AlphaFoldDB" id="A0A0U5JQQ6"/>
<accession>A0A0U5JQQ6</accession>
<dbReference type="Gene3D" id="3.60.21.10">
    <property type="match status" value="1"/>
</dbReference>
<dbReference type="Pfam" id="PF00149">
    <property type="entry name" value="Metallophos"/>
    <property type="match status" value="1"/>
</dbReference>
<evidence type="ECO:0000259" key="1">
    <source>
        <dbReference type="Pfam" id="PF00149"/>
    </source>
</evidence>
<dbReference type="EMBL" id="LN887312">
    <property type="protein sequence ID" value="CUR38127.1"/>
    <property type="molecule type" value="Genomic_DNA"/>
</dbReference>
<feature type="domain" description="Calcineurin-like phosphoesterase" evidence="1">
    <location>
        <begin position="193"/>
        <end position="336"/>
    </location>
</feature>